<sequence length="127" mass="14327">MKILANCRDKICFNLMRPEPPHWGQSPTHVRSSSGWRFDGAVGGREWVAAVRAAHMPPLLPRIRGPSKAPRLMGCSSLLLLLRSIRFRSQSQSRQLPLVDETDTEHELSMLPRRQQLAVHDALGRGQ</sequence>
<proteinExistence type="predicted"/>
<dbReference type="GeneID" id="111447467"/>
<gene>
    <name evidence="2" type="primary">LOC111447467</name>
</gene>
<dbReference type="AlphaFoldDB" id="A0A6J1FQ68"/>
<protein>
    <submittedName>
        <fullName evidence="2">Uncharacterized protein LOC111447467</fullName>
    </submittedName>
</protein>
<dbReference type="RefSeq" id="XP_022942417.1">
    <property type="nucleotide sequence ID" value="XM_023086649.1"/>
</dbReference>
<keyword evidence="1" id="KW-1185">Reference proteome</keyword>
<evidence type="ECO:0000313" key="2">
    <source>
        <dbReference type="RefSeq" id="XP_022942417.1"/>
    </source>
</evidence>
<organism evidence="1 2">
    <name type="scientific">Cucurbita moschata</name>
    <name type="common">Winter crookneck squash</name>
    <name type="synonym">Cucurbita pepo var. moschata</name>
    <dbReference type="NCBI Taxonomy" id="3662"/>
    <lineage>
        <taxon>Eukaryota</taxon>
        <taxon>Viridiplantae</taxon>
        <taxon>Streptophyta</taxon>
        <taxon>Embryophyta</taxon>
        <taxon>Tracheophyta</taxon>
        <taxon>Spermatophyta</taxon>
        <taxon>Magnoliopsida</taxon>
        <taxon>eudicotyledons</taxon>
        <taxon>Gunneridae</taxon>
        <taxon>Pentapetalae</taxon>
        <taxon>rosids</taxon>
        <taxon>fabids</taxon>
        <taxon>Cucurbitales</taxon>
        <taxon>Cucurbitaceae</taxon>
        <taxon>Cucurbiteae</taxon>
        <taxon>Cucurbita</taxon>
    </lineage>
</organism>
<reference evidence="2" key="1">
    <citation type="submission" date="2025-08" db="UniProtKB">
        <authorList>
            <consortium name="RefSeq"/>
        </authorList>
    </citation>
    <scope>IDENTIFICATION</scope>
    <source>
        <tissue evidence="2">Young leaves</tissue>
    </source>
</reference>
<evidence type="ECO:0000313" key="1">
    <source>
        <dbReference type="Proteomes" id="UP000504609"/>
    </source>
</evidence>
<accession>A0A6J1FQ68</accession>
<dbReference type="KEGG" id="cmos:111447467"/>
<name>A0A6J1FQ68_CUCMO</name>
<dbReference type="Proteomes" id="UP000504609">
    <property type="component" value="Unplaced"/>
</dbReference>